<gene>
    <name evidence="4" type="ORF">B1B05_11655</name>
    <name evidence="5" type="ORF">SAMN05443094_105120</name>
</gene>
<evidence type="ECO:0000256" key="1">
    <source>
        <dbReference type="ARBA" id="ARBA00022630"/>
    </source>
</evidence>
<dbReference type="PROSITE" id="PS51387">
    <property type="entry name" value="FAD_PCMH"/>
    <property type="match status" value="1"/>
</dbReference>
<dbReference type="GO" id="GO:0004458">
    <property type="term" value="F:D-lactate dehydrogenase (cytochrome) activity"/>
    <property type="evidence" value="ECO:0007669"/>
    <property type="project" value="TreeGrafter"/>
</dbReference>
<reference evidence="5 6" key="1">
    <citation type="submission" date="2017-01" db="EMBL/GenBank/DDBJ databases">
        <authorList>
            <person name="Mah S.A."/>
            <person name="Swanson W.J."/>
            <person name="Moy G.W."/>
            <person name="Vacquier V.D."/>
        </authorList>
    </citation>
    <scope>NUCLEOTIDE SEQUENCE [LARGE SCALE GENOMIC DNA]</scope>
    <source>
        <strain evidence="5 6">NIO-1016</strain>
    </source>
</reference>
<evidence type="ECO:0000259" key="3">
    <source>
        <dbReference type="PROSITE" id="PS51387"/>
    </source>
</evidence>
<dbReference type="EMBL" id="FTLX01000005">
    <property type="protein sequence ID" value="SIR08441.1"/>
    <property type="molecule type" value="Genomic_DNA"/>
</dbReference>
<proteinExistence type="predicted"/>
<dbReference type="GO" id="GO:1903457">
    <property type="term" value="P:lactate catabolic process"/>
    <property type="evidence" value="ECO:0007669"/>
    <property type="project" value="TreeGrafter"/>
</dbReference>
<keyword evidence="1" id="KW-0285">Flavoprotein</keyword>
<reference evidence="4" key="3">
    <citation type="submission" date="2017-03" db="EMBL/GenBank/DDBJ databases">
        <authorList>
            <person name="Dastager S.G."/>
            <person name="Neurgaonkar P.S."/>
            <person name="Dharne M.S."/>
        </authorList>
    </citation>
    <scope>NUCLEOTIDE SEQUENCE</scope>
    <source>
        <strain evidence="4">DSM 25145</strain>
    </source>
</reference>
<dbReference type="Pfam" id="PF01565">
    <property type="entry name" value="FAD_binding_4"/>
    <property type="match status" value="1"/>
</dbReference>
<keyword evidence="2" id="KW-0560">Oxidoreductase</keyword>
<protein>
    <submittedName>
        <fullName evidence="4">FAD binding domain-containing protein</fullName>
    </submittedName>
    <submittedName>
        <fullName evidence="5">FAD/FMN-containing dehydrogenase</fullName>
    </submittedName>
</protein>
<dbReference type="Proteomes" id="UP000215545">
    <property type="component" value="Unassembled WGS sequence"/>
</dbReference>
<dbReference type="Proteomes" id="UP000186385">
    <property type="component" value="Unassembled WGS sequence"/>
</dbReference>
<evidence type="ECO:0000256" key="2">
    <source>
        <dbReference type="ARBA" id="ARBA00023002"/>
    </source>
</evidence>
<dbReference type="RefSeq" id="WP_052698339.1">
    <property type="nucleotide sequence ID" value="NZ_FTLX01000005.1"/>
</dbReference>
<dbReference type="PANTHER" id="PTHR11748:SF119">
    <property type="entry name" value="D-2-HYDROXYGLUTARATE DEHYDROGENASE"/>
    <property type="match status" value="1"/>
</dbReference>
<dbReference type="InterPro" id="IPR006094">
    <property type="entry name" value="Oxid_FAD_bind_N"/>
</dbReference>
<dbReference type="InterPro" id="IPR036318">
    <property type="entry name" value="FAD-bd_PCMH-like_sf"/>
</dbReference>
<dbReference type="STRING" id="1017273.SAMN05443094_105120"/>
<dbReference type="AlphaFoldDB" id="A0A1N6Y1S0"/>
<name>A0A1N6Y1S0_9BACI</name>
<sequence length="448" mass="50387">MTRALELQQTFGEDVIRLDEAYVKKRSRDYYWYSPVLKKQLDGYAGDCVAIPRDEEELAAILSFAVRHRIPLVPKGGGTGNYGQIIPLHGGIVLDTMKLNTVKRIDDGAGTFGAGITLGKLTRILKGSGQELRFFPSTYMKSTLAGFIAGGTGGIGSIEYGTLWDEGNVLELTIMTMEEKPKRLDVRGKEELAKYIHNYGLSGVIIDATIALAPKTDWQDLLAEFDDWRDALVFSEQMAKKETVRKRLISVCEAPLSASFQPLRPVLSGDKHTVLIQAAPSHVEEIHQSGLSCGARWIDGFQAFTASKRLRATDFSWNHVTLWRLKDHPDDTYIQARFHPDTYEVQMQELSRSFPGEVLMHVEWIKSGGHIVPSSQPVIRYTTDERLFAIMDHCRRTGVRVSNPHTFLLEEGGKDDWIDHICQAKRENDPYSLLNPGKTKRMEVAEHV</sequence>
<keyword evidence="7" id="KW-1185">Reference proteome</keyword>
<evidence type="ECO:0000313" key="4">
    <source>
        <dbReference type="EMBL" id="OXS77485.1"/>
    </source>
</evidence>
<reference evidence="7" key="2">
    <citation type="submission" date="2017-03" db="EMBL/GenBank/DDBJ databases">
        <title>Bacillus sp. V-88(T) DSM27956, whole genome shotgun sequencing project.</title>
        <authorList>
            <person name="Dastager S.G."/>
            <person name="Neurgaonkar P.S."/>
            <person name="Dharne M.S."/>
        </authorList>
    </citation>
    <scope>NUCLEOTIDE SEQUENCE [LARGE SCALE GENOMIC DNA]</scope>
    <source>
        <strain evidence="7">DSM 25145</strain>
    </source>
</reference>
<dbReference type="InterPro" id="IPR016166">
    <property type="entry name" value="FAD-bd_PCMH"/>
</dbReference>
<evidence type="ECO:0000313" key="6">
    <source>
        <dbReference type="Proteomes" id="UP000186385"/>
    </source>
</evidence>
<dbReference type="PANTHER" id="PTHR11748">
    <property type="entry name" value="D-LACTATE DEHYDROGENASE"/>
    <property type="match status" value="1"/>
</dbReference>
<dbReference type="SUPFAM" id="SSF56176">
    <property type="entry name" value="FAD-binding/transporter-associated domain-like"/>
    <property type="match status" value="1"/>
</dbReference>
<evidence type="ECO:0000313" key="7">
    <source>
        <dbReference type="Proteomes" id="UP000215545"/>
    </source>
</evidence>
<evidence type="ECO:0000313" key="5">
    <source>
        <dbReference type="EMBL" id="SIR08441.1"/>
    </source>
</evidence>
<dbReference type="GO" id="GO:0008720">
    <property type="term" value="F:D-lactate dehydrogenase (NAD+) activity"/>
    <property type="evidence" value="ECO:0007669"/>
    <property type="project" value="TreeGrafter"/>
</dbReference>
<organism evidence="5 6">
    <name type="scientific">Domibacillus enclensis</name>
    <dbReference type="NCBI Taxonomy" id="1017273"/>
    <lineage>
        <taxon>Bacteria</taxon>
        <taxon>Bacillati</taxon>
        <taxon>Bacillota</taxon>
        <taxon>Bacilli</taxon>
        <taxon>Bacillales</taxon>
        <taxon>Bacillaceae</taxon>
        <taxon>Domibacillus</taxon>
    </lineage>
</organism>
<dbReference type="OrthoDB" id="9811261at2"/>
<dbReference type="EMBL" id="MWSK01000005">
    <property type="protein sequence ID" value="OXS77485.1"/>
    <property type="molecule type" value="Genomic_DNA"/>
</dbReference>
<feature type="domain" description="FAD-binding PCMH-type" evidence="3">
    <location>
        <begin position="41"/>
        <end position="215"/>
    </location>
</feature>
<accession>A0A1N6Y1S0</accession>
<dbReference type="GO" id="GO:0071949">
    <property type="term" value="F:FAD binding"/>
    <property type="evidence" value="ECO:0007669"/>
    <property type="project" value="InterPro"/>
</dbReference>
<dbReference type="InterPro" id="IPR016169">
    <property type="entry name" value="FAD-bd_PCMH_sub2"/>
</dbReference>
<dbReference type="Gene3D" id="3.30.465.10">
    <property type="match status" value="1"/>
</dbReference>